<keyword evidence="2" id="KW-1185">Reference proteome</keyword>
<dbReference type="RefSeq" id="WP_012144089.1">
    <property type="nucleotide sequence ID" value="NC_009831.1"/>
</dbReference>
<gene>
    <name evidence="1" type="ordered locus">Ssed_3755</name>
</gene>
<organism evidence="1 2">
    <name type="scientific">Shewanella sediminis (strain HAW-EB3)</name>
    <dbReference type="NCBI Taxonomy" id="425104"/>
    <lineage>
        <taxon>Bacteria</taxon>
        <taxon>Pseudomonadati</taxon>
        <taxon>Pseudomonadota</taxon>
        <taxon>Gammaproteobacteria</taxon>
        <taxon>Alteromonadales</taxon>
        <taxon>Shewanellaceae</taxon>
        <taxon>Shewanella</taxon>
    </lineage>
</organism>
<dbReference type="HOGENOM" id="CLU_2556402_0_0_6"/>
<sequence>MDKLKQMDLKHMKTWISYLLLFVALQISGCSTKSVLETGVTLGTETIEASQRRNERSNRDSGDVEIRTEDMINGAIKTVLKE</sequence>
<dbReference type="Proteomes" id="UP000002015">
    <property type="component" value="Chromosome"/>
</dbReference>
<dbReference type="OrthoDB" id="9848995at2"/>
<dbReference type="AlphaFoldDB" id="A8FZT6"/>
<dbReference type="EMBL" id="CP000821">
    <property type="protein sequence ID" value="ABV38359.1"/>
    <property type="molecule type" value="Genomic_DNA"/>
</dbReference>
<reference evidence="1 2" key="1">
    <citation type="submission" date="2007-08" db="EMBL/GenBank/DDBJ databases">
        <title>Complete sequence of Shewanella sediminis HAW-EB3.</title>
        <authorList>
            <consortium name="US DOE Joint Genome Institute"/>
            <person name="Copeland A."/>
            <person name="Lucas S."/>
            <person name="Lapidus A."/>
            <person name="Barry K."/>
            <person name="Glavina del Rio T."/>
            <person name="Dalin E."/>
            <person name="Tice H."/>
            <person name="Pitluck S."/>
            <person name="Chertkov O."/>
            <person name="Brettin T."/>
            <person name="Bruce D."/>
            <person name="Detter J.C."/>
            <person name="Han C."/>
            <person name="Schmutz J."/>
            <person name="Larimer F."/>
            <person name="Land M."/>
            <person name="Hauser L."/>
            <person name="Kyrpides N."/>
            <person name="Kim E."/>
            <person name="Zhao J.-S."/>
            <person name="Richardson P."/>
        </authorList>
    </citation>
    <scope>NUCLEOTIDE SEQUENCE [LARGE SCALE GENOMIC DNA]</scope>
    <source>
        <strain evidence="1 2">HAW-EB3</strain>
    </source>
</reference>
<name>A8FZT6_SHESH</name>
<accession>A8FZT6</accession>
<protein>
    <submittedName>
        <fullName evidence="1">Uncharacterized protein</fullName>
    </submittedName>
</protein>
<dbReference type="KEGG" id="sse:Ssed_3755"/>
<evidence type="ECO:0000313" key="2">
    <source>
        <dbReference type="Proteomes" id="UP000002015"/>
    </source>
</evidence>
<evidence type="ECO:0000313" key="1">
    <source>
        <dbReference type="EMBL" id="ABV38359.1"/>
    </source>
</evidence>
<proteinExistence type="predicted"/>